<dbReference type="PANTHER" id="PTHR45947">
    <property type="entry name" value="SULFOQUINOVOSYL TRANSFERASE SQD2"/>
    <property type="match status" value="1"/>
</dbReference>
<accession>A0ABQ1LHC5</accession>
<feature type="domain" description="Glycosyl transferase family 1" evidence="1">
    <location>
        <begin position="188"/>
        <end position="352"/>
    </location>
</feature>
<dbReference type="Pfam" id="PF00534">
    <property type="entry name" value="Glycos_transf_1"/>
    <property type="match status" value="1"/>
</dbReference>
<dbReference type="PANTHER" id="PTHR45947:SF3">
    <property type="entry name" value="SULFOQUINOVOSYL TRANSFERASE SQD2"/>
    <property type="match status" value="1"/>
</dbReference>
<comment type="caution">
    <text evidence="3">The sequence shown here is derived from an EMBL/GenBank/DDBJ whole genome shotgun (WGS) entry which is preliminary data.</text>
</comment>
<gene>
    <name evidence="3" type="ORF">GCM10011363_45450</name>
</gene>
<dbReference type="Pfam" id="PF13579">
    <property type="entry name" value="Glyco_trans_4_4"/>
    <property type="match status" value="1"/>
</dbReference>
<dbReference type="Proteomes" id="UP000645462">
    <property type="component" value="Unassembled WGS sequence"/>
</dbReference>
<evidence type="ECO:0008006" key="5">
    <source>
        <dbReference type="Google" id="ProtNLM"/>
    </source>
</evidence>
<evidence type="ECO:0000313" key="3">
    <source>
        <dbReference type="EMBL" id="GGC23813.1"/>
    </source>
</evidence>
<evidence type="ECO:0000259" key="1">
    <source>
        <dbReference type="Pfam" id="PF00534"/>
    </source>
</evidence>
<dbReference type="InterPro" id="IPR001296">
    <property type="entry name" value="Glyco_trans_1"/>
</dbReference>
<reference evidence="4" key="1">
    <citation type="journal article" date="2019" name="Int. J. Syst. Evol. Microbiol.">
        <title>The Global Catalogue of Microorganisms (GCM) 10K type strain sequencing project: providing services to taxonomists for standard genome sequencing and annotation.</title>
        <authorList>
            <consortium name="The Broad Institute Genomics Platform"/>
            <consortium name="The Broad Institute Genome Sequencing Center for Infectious Disease"/>
            <person name="Wu L."/>
            <person name="Ma J."/>
        </authorList>
    </citation>
    <scope>NUCLEOTIDE SEQUENCE [LARGE SCALE GENOMIC DNA]</scope>
    <source>
        <strain evidence="4">CGMCC 1.12478</strain>
    </source>
</reference>
<organism evidence="3 4">
    <name type="scientific">Marivita lacus</name>
    <dbReference type="NCBI Taxonomy" id="1323742"/>
    <lineage>
        <taxon>Bacteria</taxon>
        <taxon>Pseudomonadati</taxon>
        <taxon>Pseudomonadota</taxon>
        <taxon>Alphaproteobacteria</taxon>
        <taxon>Rhodobacterales</taxon>
        <taxon>Roseobacteraceae</taxon>
        <taxon>Marivita</taxon>
    </lineage>
</organism>
<protein>
    <recommendedName>
        <fullName evidence="5">Glycosyltransferase</fullName>
    </recommendedName>
</protein>
<dbReference type="RefSeq" id="WP_188484391.1">
    <property type="nucleotide sequence ID" value="NZ_BMFC01000031.1"/>
</dbReference>
<evidence type="ECO:0000313" key="4">
    <source>
        <dbReference type="Proteomes" id="UP000645462"/>
    </source>
</evidence>
<sequence>MRITILTRQIGHYHDARYRGAATVIEGDVTVVATMGRGAFDEFAATDLGSYARLVLYEDRATYDVALRKSLLKDAFTRMLAESAPDVLAVAGWANAESAIALRWARANGIPTVMMSESQIDDDKRQPFREWVKGRLVRLADAALVGGPPHADYIRTLGMPEARIFQGYNAVGNAHFETRAEMARADAEALRRQHGLPEQYLLASSRFIRKKNLTTLITAHGEVFDTGGPELVILGDGEMRPEIEAARAAHPAPDNVHLPGYRGYDDLPVYYALADGFVHVASHEQWGLVINEAMACALPVIVSDRCGATRSIVSDGTSGIVTRADAPSIAAAFMQWRDLGPEGRAQMGAAAQAAIADWGPSRFGAGLRDAAEAALAAYRRRAVGLLDRALLSRIERAEIARVS</sequence>
<feature type="domain" description="Glycosyltransferase subfamily 4-like N-terminal" evidence="2">
    <location>
        <begin position="29"/>
        <end position="164"/>
    </location>
</feature>
<dbReference type="Gene3D" id="3.40.50.2000">
    <property type="entry name" value="Glycogen Phosphorylase B"/>
    <property type="match status" value="2"/>
</dbReference>
<dbReference type="InterPro" id="IPR050194">
    <property type="entry name" value="Glycosyltransferase_grp1"/>
</dbReference>
<evidence type="ECO:0000259" key="2">
    <source>
        <dbReference type="Pfam" id="PF13579"/>
    </source>
</evidence>
<dbReference type="InterPro" id="IPR028098">
    <property type="entry name" value="Glyco_trans_4-like_N"/>
</dbReference>
<name>A0ABQ1LHC5_9RHOB</name>
<dbReference type="EMBL" id="BMFC01000031">
    <property type="protein sequence ID" value="GGC23813.1"/>
    <property type="molecule type" value="Genomic_DNA"/>
</dbReference>
<proteinExistence type="predicted"/>
<keyword evidence="4" id="KW-1185">Reference proteome</keyword>
<dbReference type="SUPFAM" id="SSF53756">
    <property type="entry name" value="UDP-Glycosyltransferase/glycogen phosphorylase"/>
    <property type="match status" value="1"/>
</dbReference>